<comment type="similarity">
    <text evidence="5 18">Belongs to the CDS family.</text>
</comment>
<evidence type="ECO:0000313" key="20">
    <source>
        <dbReference type="EMBL" id="TYC85887.1"/>
    </source>
</evidence>
<feature type="transmembrane region" description="Helical" evidence="19">
    <location>
        <begin position="37"/>
        <end position="64"/>
    </location>
</feature>
<dbReference type="InterPro" id="IPR000374">
    <property type="entry name" value="PC_trans"/>
</dbReference>
<comment type="pathway">
    <text evidence="4">Lipid metabolism.</text>
</comment>
<evidence type="ECO:0000256" key="15">
    <source>
        <dbReference type="ARBA" id="ARBA00023136"/>
    </source>
</evidence>
<dbReference type="GO" id="GO:0016024">
    <property type="term" value="P:CDP-diacylglycerol biosynthetic process"/>
    <property type="evidence" value="ECO:0007669"/>
    <property type="project" value="UniProtKB-UniPathway"/>
</dbReference>
<keyword evidence="14" id="KW-0443">Lipid metabolism</keyword>
<evidence type="ECO:0000256" key="18">
    <source>
        <dbReference type="RuleBase" id="RU003938"/>
    </source>
</evidence>
<dbReference type="PROSITE" id="PS01315">
    <property type="entry name" value="CDS"/>
    <property type="match status" value="1"/>
</dbReference>
<evidence type="ECO:0000256" key="16">
    <source>
        <dbReference type="ARBA" id="ARBA00023209"/>
    </source>
</evidence>
<gene>
    <name evidence="20" type="ORF">FXB42_08445</name>
</gene>
<evidence type="ECO:0000256" key="19">
    <source>
        <dbReference type="SAM" id="Phobius"/>
    </source>
</evidence>
<evidence type="ECO:0000256" key="12">
    <source>
        <dbReference type="ARBA" id="ARBA00022695"/>
    </source>
</evidence>
<dbReference type="EC" id="2.7.7.41" evidence="6 18"/>
<dbReference type="EMBL" id="VSLA01000013">
    <property type="protein sequence ID" value="TYC85887.1"/>
    <property type="molecule type" value="Genomic_DNA"/>
</dbReference>
<keyword evidence="12 18" id="KW-0548">Nucleotidyltransferase</keyword>
<name>A0A5D0WNW6_9FIRM</name>
<evidence type="ECO:0000256" key="3">
    <source>
        <dbReference type="ARBA" id="ARBA00005119"/>
    </source>
</evidence>
<dbReference type="GO" id="GO:0005886">
    <property type="term" value="C:plasma membrane"/>
    <property type="evidence" value="ECO:0007669"/>
    <property type="project" value="UniProtKB-SubCell"/>
</dbReference>
<feature type="transmembrane region" description="Helical" evidence="19">
    <location>
        <begin position="226"/>
        <end position="247"/>
    </location>
</feature>
<keyword evidence="13 19" id="KW-1133">Transmembrane helix</keyword>
<organism evidence="20 21">
    <name type="scientific">Acetobacterium wieringae</name>
    <dbReference type="NCBI Taxonomy" id="52694"/>
    <lineage>
        <taxon>Bacteria</taxon>
        <taxon>Bacillati</taxon>
        <taxon>Bacillota</taxon>
        <taxon>Clostridia</taxon>
        <taxon>Eubacteriales</taxon>
        <taxon>Eubacteriaceae</taxon>
        <taxon>Acetobacterium</taxon>
    </lineage>
</organism>
<evidence type="ECO:0000256" key="7">
    <source>
        <dbReference type="ARBA" id="ARBA00019373"/>
    </source>
</evidence>
<feature type="transmembrane region" description="Helical" evidence="19">
    <location>
        <begin position="76"/>
        <end position="94"/>
    </location>
</feature>
<evidence type="ECO:0000256" key="11">
    <source>
        <dbReference type="ARBA" id="ARBA00022692"/>
    </source>
</evidence>
<evidence type="ECO:0000256" key="4">
    <source>
        <dbReference type="ARBA" id="ARBA00005189"/>
    </source>
</evidence>
<dbReference type="UniPathway" id="UPA00557">
    <property type="reaction ID" value="UER00614"/>
</dbReference>
<dbReference type="PANTHER" id="PTHR46382">
    <property type="entry name" value="PHOSPHATIDATE CYTIDYLYLTRANSFERASE"/>
    <property type="match status" value="1"/>
</dbReference>
<feature type="transmembrane region" description="Helical" evidence="19">
    <location>
        <begin position="276"/>
        <end position="293"/>
    </location>
</feature>
<evidence type="ECO:0000256" key="13">
    <source>
        <dbReference type="ARBA" id="ARBA00022989"/>
    </source>
</evidence>
<keyword evidence="9" id="KW-0444">Lipid biosynthesis</keyword>
<evidence type="ECO:0000256" key="2">
    <source>
        <dbReference type="ARBA" id="ARBA00004651"/>
    </source>
</evidence>
<evidence type="ECO:0000256" key="10">
    <source>
        <dbReference type="ARBA" id="ARBA00022679"/>
    </source>
</evidence>
<keyword evidence="11 18" id="KW-0812">Transmembrane</keyword>
<sequence length="294" mass="32511">MDRPSSSLESRRAERALAENRRAEKSSMKTRIWTGVIGLPLLIFILYTGGFILVVGVSILAFVGTMEYTRAINKMIRPKMNVVLMIILMVMLMVTIKLDYYFLMPVLLVAFIIIFCYEILSGNAGIERGSATLMGLIYVPIMFGHLFLFETVNKGPYYMWLIFVIAFTTDTAAYFIGKSIGNRKIAPLISPKKTIAGSVGGVVVAALCTILYGTILSSYFSFVLPWYLYLVVGVFGSIAGQCGDLTASMIKRKAKIKDFGTILPGHGGILDRFDSILFIIPLIYIFAKLTIGIA</sequence>
<reference evidence="20 21" key="1">
    <citation type="submission" date="2019-08" db="EMBL/GenBank/DDBJ databases">
        <title>Isolation and enrichment of carboxydotrophic bacteria from anaerobic sludge for the production of bio-based chemicals from syngas.</title>
        <authorList>
            <person name="Antares A.L."/>
            <person name="Moreira J."/>
            <person name="Diender M."/>
            <person name="Parshina S.N."/>
            <person name="Stams A.J.M."/>
            <person name="Alves M."/>
            <person name="Alves J.I."/>
            <person name="Sousa D.Z."/>
        </authorList>
    </citation>
    <scope>NUCLEOTIDE SEQUENCE [LARGE SCALE GENOMIC DNA]</scope>
    <source>
        <strain evidence="20 21">JM</strain>
    </source>
</reference>
<evidence type="ECO:0000256" key="1">
    <source>
        <dbReference type="ARBA" id="ARBA00001698"/>
    </source>
</evidence>
<evidence type="ECO:0000256" key="14">
    <source>
        <dbReference type="ARBA" id="ARBA00023098"/>
    </source>
</evidence>
<feature type="transmembrane region" description="Helical" evidence="19">
    <location>
        <begin position="198"/>
        <end position="220"/>
    </location>
</feature>
<keyword evidence="17" id="KW-1208">Phospholipid metabolism</keyword>
<dbReference type="AlphaFoldDB" id="A0A5D0WNW6"/>
<dbReference type="PANTHER" id="PTHR46382:SF1">
    <property type="entry name" value="PHOSPHATIDATE CYTIDYLYLTRANSFERASE"/>
    <property type="match status" value="1"/>
</dbReference>
<proteinExistence type="inferred from homology"/>
<evidence type="ECO:0000256" key="8">
    <source>
        <dbReference type="ARBA" id="ARBA00022475"/>
    </source>
</evidence>
<feature type="transmembrane region" description="Helical" evidence="19">
    <location>
        <begin position="132"/>
        <end position="151"/>
    </location>
</feature>
<evidence type="ECO:0000256" key="6">
    <source>
        <dbReference type="ARBA" id="ARBA00012487"/>
    </source>
</evidence>
<dbReference type="Pfam" id="PF01148">
    <property type="entry name" value="CTP_transf_1"/>
    <property type="match status" value="1"/>
</dbReference>
<dbReference type="Proteomes" id="UP000322619">
    <property type="component" value="Unassembled WGS sequence"/>
</dbReference>
<evidence type="ECO:0000256" key="9">
    <source>
        <dbReference type="ARBA" id="ARBA00022516"/>
    </source>
</evidence>
<keyword evidence="10 18" id="KW-0808">Transferase</keyword>
<keyword evidence="8" id="KW-1003">Cell membrane</keyword>
<dbReference type="RefSeq" id="WP_148637446.1">
    <property type="nucleotide sequence ID" value="NZ_CABIIK010000045.1"/>
</dbReference>
<comment type="catalytic activity">
    <reaction evidence="1 18">
        <text>a 1,2-diacyl-sn-glycero-3-phosphate + CTP + H(+) = a CDP-1,2-diacyl-sn-glycerol + diphosphate</text>
        <dbReference type="Rhea" id="RHEA:16229"/>
        <dbReference type="ChEBI" id="CHEBI:15378"/>
        <dbReference type="ChEBI" id="CHEBI:33019"/>
        <dbReference type="ChEBI" id="CHEBI:37563"/>
        <dbReference type="ChEBI" id="CHEBI:58332"/>
        <dbReference type="ChEBI" id="CHEBI:58608"/>
        <dbReference type="EC" id="2.7.7.41"/>
    </reaction>
</comment>
<keyword evidence="15 19" id="KW-0472">Membrane</keyword>
<comment type="pathway">
    <text evidence="3 18">Phospholipid metabolism; CDP-diacylglycerol biosynthesis; CDP-diacylglycerol from sn-glycerol 3-phosphate: step 3/3.</text>
</comment>
<comment type="subcellular location">
    <subcellularLocation>
        <location evidence="2">Cell membrane</location>
        <topology evidence="2">Multi-pass membrane protein</topology>
    </subcellularLocation>
</comment>
<evidence type="ECO:0000313" key="21">
    <source>
        <dbReference type="Proteomes" id="UP000322619"/>
    </source>
</evidence>
<evidence type="ECO:0000256" key="5">
    <source>
        <dbReference type="ARBA" id="ARBA00010185"/>
    </source>
</evidence>
<comment type="caution">
    <text evidence="20">The sequence shown here is derived from an EMBL/GenBank/DDBJ whole genome shotgun (WGS) entry which is preliminary data.</text>
</comment>
<protein>
    <recommendedName>
        <fullName evidence="7 18">Phosphatidate cytidylyltransferase</fullName>
        <ecNumber evidence="6 18">2.7.7.41</ecNumber>
    </recommendedName>
</protein>
<keyword evidence="16" id="KW-0594">Phospholipid biosynthesis</keyword>
<feature type="transmembrane region" description="Helical" evidence="19">
    <location>
        <begin position="100"/>
        <end position="120"/>
    </location>
</feature>
<accession>A0A5D0WNW6</accession>
<feature type="transmembrane region" description="Helical" evidence="19">
    <location>
        <begin position="157"/>
        <end position="177"/>
    </location>
</feature>
<evidence type="ECO:0000256" key="17">
    <source>
        <dbReference type="ARBA" id="ARBA00023264"/>
    </source>
</evidence>
<dbReference type="GO" id="GO:0004605">
    <property type="term" value="F:phosphatidate cytidylyltransferase activity"/>
    <property type="evidence" value="ECO:0007669"/>
    <property type="project" value="UniProtKB-EC"/>
</dbReference>